<protein>
    <submittedName>
        <fullName evidence="1">Uncharacterized protein</fullName>
    </submittedName>
</protein>
<name>A0A1G8PS68_9FIRM</name>
<dbReference type="RefSeq" id="WP_089716388.1">
    <property type="nucleotide sequence ID" value="NZ_FNEH01000021.1"/>
</dbReference>
<organism evidence="1 2">
    <name type="scientific">Halanaerobium congolense</name>
    <dbReference type="NCBI Taxonomy" id="54121"/>
    <lineage>
        <taxon>Bacteria</taxon>
        <taxon>Bacillati</taxon>
        <taxon>Bacillota</taxon>
        <taxon>Clostridia</taxon>
        <taxon>Halanaerobiales</taxon>
        <taxon>Halanaerobiaceae</taxon>
        <taxon>Halanaerobium</taxon>
    </lineage>
</organism>
<accession>A0A1G8PS68</accession>
<reference evidence="1 2" key="1">
    <citation type="submission" date="2016-10" db="EMBL/GenBank/DDBJ databases">
        <authorList>
            <person name="de Groot N.N."/>
        </authorList>
    </citation>
    <scope>NUCLEOTIDE SEQUENCE [LARGE SCALE GENOMIC DNA]</scope>
    <source>
        <strain evidence="1 2">WG7</strain>
    </source>
</reference>
<proteinExistence type="predicted"/>
<gene>
    <name evidence="1" type="ORF">SAMN04515654_1217</name>
</gene>
<evidence type="ECO:0000313" key="2">
    <source>
        <dbReference type="Proteomes" id="UP000198945"/>
    </source>
</evidence>
<dbReference type="Proteomes" id="UP000198945">
    <property type="component" value="Unassembled WGS sequence"/>
</dbReference>
<sequence>MKLSISRDNSNLTPEQPSVDENIATANKILKDYGKELDKEYINDNGYWKFLIWKYKELGRPDNMKELLLNEAIKWGLFLFEKGGGKMDLKNLGFEAANFIMDETELDDQLYKYLADQAKKEIPGHDIEPIAGKMLEGIGKELQKPLETDK</sequence>
<dbReference type="AlphaFoldDB" id="A0A1G8PS68"/>
<evidence type="ECO:0000313" key="1">
    <source>
        <dbReference type="EMBL" id="SDI95116.1"/>
    </source>
</evidence>
<dbReference type="EMBL" id="FNEH01000021">
    <property type="protein sequence ID" value="SDI95116.1"/>
    <property type="molecule type" value="Genomic_DNA"/>
</dbReference>